<dbReference type="Pfam" id="PF02572">
    <property type="entry name" value="CobA_CobO_BtuR"/>
    <property type="match status" value="1"/>
</dbReference>
<dbReference type="EMBL" id="CP000828">
    <property type="protein sequence ID" value="ABW27856.1"/>
    <property type="molecule type" value="Genomic_DNA"/>
</dbReference>
<dbReference type="STRING" id="329726.AM1_2856"/>
<sequence length="109" mass="12460">MHLCQNLDWYRCNLPRCIDTPELEADEMQAMEDLWQHTKTAIADGDYSLVILDELSLALHLNLIPESEVLGLIKQRPQHIDMILTGPNMPSSLMDVADQITEMRRSVCP</sequence>
<dbReference type="KEGG" id="amr:AM1_2856"/>
<proteinExistence type="predicted"/>
<dbReference type="PANTHER" id="PTHR46638">
    <property type="entry name" value="CORRINOID ADENOSYLTRANSFERASE"/>
    <property type="match status" value="1"/>
</dbReference>
<reference evidence="1 2" key="1">
    <citation type="journal article" date="2008" name="Proc. Natl. Acad. Sci. U.S.A.">
        <title>Niche adaptation and genome expansion in the chlorophyll d-producing cyanobacterium Acaryochloris marina.</title>
        <authorList>
            <person name="Swingley W.D."/>
            <person name="Chen M."/>
            <person name="Cheung P.C."/>
            <person name="Conrad A.L."/>
            <person name="Dejesa L.C."/>
            <person name="Hao J."/>
            <person name="Honchak B.M."/>
            <person name="Karbach L.E."/>
            <person name="Kurdoglu A."/>
            <person name="Lahiri S."/>
            <person name="Mastrian S.D."/>
            <person name="Miyashita H."/>
            <person name="Page L."/>
            <person name="Ramakrishna P."/>
            <person name="Satoh S."/>
            <person name="Sattley W.M."/>
            <person name="Shimada Y."/>
            <person name="Taylor H.L."/>
            <person name="Tomo T."/>
            <person name="Tsuchiya T."/>
            <person name="Wang Z.T."/>
            <person name="Raymond J."/>
            <person name="Mimuro M."/>
            <person name="Blankenship R.E."/>
            <person name="Touchman J.W."/>
        </authorList>
    </citation>
    <scope>NUCLEOTIDE SEQUENCE [LARGE SCALE GENOMIC DNA]</scope>
    <source>
        <strain evidence="2">MBIC 11017</strain>
    </source>
</reference>
<dbReference type="HOGENOM" id="CLU_088595_1_1_3"/>
<dbReference type="GO" id="GO:0009236">
    <property type="term" value="P:cobalamin biosynthetic process"/>
    <property type="evidence" value="ECO:0007669"/>
    <property type="project" value="InterPro"/>
</dbReference>
<dbReference type="InterPro" id="IPR003724">
    <property type="entry name" value="CblAdoTrfase_CobA"/>
</dbReference>
<dbReference type="GO" id="GO:0008817">
    <property type="term" value="F:corrinoid adenosyltransferase activity"/>
    <property type="evidence" value="ECO:0007669"/>
    <property type="project" value="InterPro"/>
</dbReference>
<dbReference type="Gene3D" id="3.40.50.300">
    <property type="entry name" value="P-loop containing nucleotide triphosphate hydrolases"/>
    <property type="match status" value="1"/>
</dbReference>
<evidence type="ECO:0000313" key="1">
    <source>
        <dbReference type="EMBL" id="ABW27856.1"/>
    </source>
</evidence>
<dbReference type="eggNOG" id="COG2109">
    <property type="taxonomic scope" value="Bacteria"/>
</dbReference>
<dbReference type="AlphaFoldDB" id="B0CAC1"/>
<organism evidence="1 2">
    <name type="scientific">Acaryochloris marina (strain MBIC 11017)</name>
    <dbReference type="NCBI Taxonomy" id="329726"/>
    <lineage>
        <taxon>Bacteria</taxon>
        <taxon>Bacillati</taxon>
        <taxon>Cyanobacteriota</taxon>
        <taxon>Cyanophyceae</taxon>
        <taxon>Acaryochloridales</taxon>
        <taxon>Acaryochloridaceae</taxon>
        <taxon>Acaryochloris</taxon>
    </lineage>
</organism>
<dbReference type="GO" id="GO:0005524">
    <property type="term" value="F:ATP binding"/>
    <property type="evidence" value="ECO:0007669"/>
    <property type="project" value="InterPro"/>
</dbReference>
<evidence type="ECO:0000313" key="2">
    <source>
        <dbReference type="Proteomes" id="UP000000268"/>
    </source>
</evidence>
<keyword evidence="2" id="KW-1185">Reference proteome</keyword>
<dbReference type="PANTHER" id="PTHR46638:SF1">
    <property type="entry name" value="CORRINOID ADENOSYLTRANSFERASE"/>
    <property type="match status" value="1"/>
</dbReference>
<keyword evidence="1" id="KW-0808">Transferase</keyword>
<gene>
    <name evidence="1" type="primary">btuR</name>
    <name evidence="1" type="ordered locus">AM1_2856</name>
</gene>
<dbReference type="InterPro" id="IPR027417">
    <property type="entry name" value="P-loop_NTPase"/>
</dbReference>
<accession>B0CAC1</accession>
<protein>
    <submittedName>
        <fullName evidence="1">Cob(I)yrinic acid a,c-diamide adenosyltransferase</fullName>
    </submittedName>
</protein>
<name>B0CAC1_ACAM1</name>
<dbReference type="Proteomes" id="UP000000268">
    <property type="component" value="Chromosome"/>
</dbReference>
<dbReference type="SUPFAM" id="SSF52540">
    <property type="entry name" value="P-loop containing nucleoside triphosphate hydrolases"/>
    <property type="match status" value="1"/>
</dbReference>